<proteinExistence type="predicted"/>
<evidence type="ECO:0000313" key="1">
    <source>
        <dbReference type="EMBL" id="MFC4654350.1"/>
    </source>
</evidence>
<dbReference type="RefSeq" id="WP_377332201.1">
    <property type="nucleotide sequence ID" value="NZ_JBHSGB010000005.1"/>
</dbReference>
<reference evidence="2" key="1">
    <citation type="journal article" date="2019" name="Int. J. Syst. Evol. Microbiol.">
        <title>The Global Catalogue of Microorganisms (GCM) 10K type strain sequencing project: providing services to taxonomists for standard genome sequencing and annotation.</title>
        <authorList>
            <consortium name="The Broad Institute Genomics Platform"/>
            <consortium name="The Broad Institute Genome Sequencing Center for Infectious Disease"/>
            <person name="Wu L."/>
            <person name="Ma J."/>
        </authorList>
    </citation>
    <scope>NUCLEOTIDE SEQUENCE [LARGE SCALE GENOMIC DNA]</scope>
    <source>
        <strain evidence="2">DT28</strain>
    </source>
</reference>
<gene>
    <name evidence="1" type="ORF">ACFO3I_04830</name>
</gene>
<protein>
    <submittedName>
        <fullName evidence="1">Uncharacterized protein</fullName>
    </submittedName>
</protein>
<organism evidence="1 2">
    <name type="scientific">Rheinheimera marina</name>
    <dbReference type="NCBI Taxonomy" id="1774958"/>
    <lineage>
        <taxon>Bacteria</taxon>
        <taxon>Pseudomonadati</taxon>
        <taxon>Pseudomonadota</taxon>
        <taxon>Gammaproteobacteria</taxon>
        <taxon>Chromatiales</taxon>
        <taxon>Chromatiaceae</taxon>
        <taxon>Rheinheimera</taxon>
    </lineage>
</organism>
<name>A0ABV9JJS3_9GAMM</name>
<keyword evidence="2" id="KW-1185">Reference proteome</keyword>
<comment type="caution">
    <text evidence="1">The sequence shown here is derived from an EMBL/GenBank/DDBJ whole genome shotgun (WGS) entry which is preliminary data.</text>
</comment>
<sequence length="88" mass="9875">MSKPRHNTLQGGEVFGRLTVISYSHTTKRRDGTAGERVMNCRCSCGNTKKVRSSNLRWGNTTSCGCFQSEQIIKNNRQRERKVQGVAA</sequence>
<accession>A0ABV9JJS3</accession>
<evidence type="ECO:0000313" key="2">
    <source>
        <dbReference type="Proteomes" id="UP001595962"/>
    </source>
</evidence>
<dbReference type="EMBL" id="JBHSGB010000005">
    <property type="protein sequence ID" value="MFC4654350.1"/>
    <property type="molecule type" value="Genomic_DNA"/>
</dbReference>
<dbReference type="Proteomes" id="UP001595962">
    <property type="component" value="Unassembled WGS sequence"/>
</dbReference>